<dbReference type="PANTHER" id="PTHR43369:SF2">
    <property type="entry name" value="PHOSPHORIBOSYLGLYCINAMIDE FORMYLTRANSFERASE"/>
    <property type="match status" value="1"/>
</dbReference>
<dbReference type="PANTHER" id="PTHR43369">
    <property type="entry name" value="PHOSPHORIBOSYLGLYCINAMIDE FORMYLTRANSFERASE"/>
    <property type="match status" value="1"/>
</dbReference>
<accession>A0A1W1E153</accession>
<gene>
    <name evidence="6" type="ORF">MNB_SUP05-SYMBIONT-5-1350</name>
    <name evidence="7" type="ORF">MNB_SUP05-SYMBIONT-7-829</name>
</gene>
<protein>
    <recommendedName>
        <fullName evidence="2">phosphoribosylglycinamide formyltransferase 1</fullName>
        <ecNumber evidence="2">2.1.2.2</ecNumber>
    </recommendedName>
</protein>
<proteinExistence type="inferred from homology"/>
<keyword evidence="3 6" id="KW-0808">Transferase</keyword>
<dbReference type="InterPro" id="IPR004607">
    <property type="entry name" value="GART"/>
</dbReference>
<dbReference type="EC" id="2.1.2.2" evidence="2"/>
<dbReference type="EMBL" id="FPIA01000121">
    <property type="protein sequence ID" value="SFV89101.1"/>
    <property type="molecule type" value="Genomic_DNA"/>
</dbReference>
<evidence type="ECO:0000256" key="4">
    <source>
        <dbReference type="ARBA" id="ARBA00022755"/>
    </source>
</evidence>
<dbReference type="InterPro" id="IPR002376">
    <property type="entry name" value="Formyl_transf_N"/>
</dbReference>
<keyword evidence="4" id="KW-0658">Purine biosynthesis</keyword>
<dbReference type="SUPFAM" id="SSF53328">
    <property type="entry name" value="Formyltransferase"/>
    <property type="match status" value="1"/>
</dbReference>
<dbReference type="Gene3D" id="3.40.50.170">
    <property type="entry name" value="Formyl transferase, N-terminal domain"/>
    <property type="match status" value="1"/>
</dbReference>
<dbReference type="Pfam" id="PF00551">
    <property type="entry name" value="Formyl_trans_N"/>
    <property type="match status" value="1"/>
</dbReference>
<evidence type="ECO:0000313" key="7">
    <source>
        <dbReference type="EMBL" id="SFV89101.1"/>
    </source>
</evidence>
<evidence type="ECO:0000259" key="5">
    <source>
        <dbReference type="Pfam" id="PF00551"/>
    </source>
</evidence>
<dbReference type="CDD" id="cd08645">
    <property type="entry name" value="FMT_core_GART"/>
    <property type="match status" value="1"/>
</dbReference>
<reference evidence="6" key="1">
    <citation type="submission" date="2016-10" db="EMBL/GenBank/DDBJ databases">
        <authorList>
            <person name="de Groot N.N."/>
        </authorList>
    </citation>
    <scope>NUCLEOTIDE SEQUENCE</scope>
</reference>
<name>A0A1W1E153_9ZZZZ</name>
<dbReference type="NCBIfam" id="TIGR00639">
    <property type="entry name" value="PurN"/>
    <property type="match status" value="1"/>
</dbReference>
<feature type="domain" description="Formyl transferase N-terminal" evidence="5">
    <location>
        <begin position="7"/>
        <end position="184"/>
    </location>
</feature>
<dbReference type="InterPro" id="IPR036477">
    <property type="entry name" value="Formyl_transf_N_sf"/>
</dbReference>
<dbReference type="GO" id="GO:0004644">
    <property type="term" value="F:phosphoribosylglycinamide formyltransferase activity"/>
    <property type="evidence" value="ECO:0007669"/>
    <property type="project" value="UniProtKB-EC"/>
</dbReference>
<comment type="pathway">
    <text evidence="1">Purine metabolism; IMP biosynthesis via de novo pathway; N(2)-formyl-N(1)-(5-phospho-D-ribosyl)glycinamide from N(1)-(5-phospho-D-ribosyl)glycinamide (10-formyl THF route): step 1/1.</text>
</comment>
<sequence>MNKSLSNIVVLISGSGSNLQSLIDNANDIGINIACVISNKANAFGLERAKKAGITTQFIDHTQFETRADFDQALIQHINTINPELVILAGFMRILSTDFIHTFAGKILNIHPALLPKYKGLNTHQRAIDAGEKFAGASVHFVTNELDSGAIILQQSVPIQANDTAKSLARKVLAQEHLLYPKAIKQVLHHFQKIMTET</sequence>
<evidence type="ECO:0000256" key="3">
    <source>
        <dbReference type="ARBA" id="ARBA00022679"/>
    </source>
</evidence>
<evidence type="ECO:0000256" key="1">
    <source>
        <dbReference type="ARBA" id="ARBA00005054"/>
    </source>
</evidence>
<evidence type="ECO:0000256" key="2">
    <source>
        <dbReference type="ARBA" id="ARBA00012254"/>
    </source>
</evidence>
<dbReference type="GO" id="GO:0005829">
    <property type="term" value="C:cytosol"/>
    <property type="evidence" value="ECO:0007669"/>
    <property type="project" value="TreeGrafter"/>
</dbReference>
<dbReference type="AlphaFoldDB" id="A0A1W1E153"/>
<dbReference type="GO" id="GO:0006189">
    <property type="term" value="P:'de novo' IMP biosynthetic process"/>
    <property type="evidence" value="ECO:0007669"/>
    <property type="project" value="InterPro"/>
</dbReference>
<organism evidence="6">
    <name type="scientific">hydrothermal vent metagenome</name>
    <dbReference type="NCBI Taxonomy" id="652676"/>
    <lineage>
        <taxon>unclassified sequences</taxon>
        <taxon>metagenomes</taxon>
        <taxon>ecological metagenomes</taxon>
    </lineage>
</organism>
<evidence type="ECO:0000313" key="6">
    <source>
        <dbReference type="EMBL" id="SFV87703.1"/>
    </source>
</evidence>
<dbReference type="HAMAP" id="MF_01930">
    <property type="entry name" value="PurN"/>
    <property type="match status" value="1"/>
</dbReference>
<dbReference type="EMBL" id="FPHZ01000069">
    <property type="protein sequence ID" value="SFV87703.1"/>
    <property type="molecule type" value="Genomic_DNA"/>
</dbReference>